<reference evidence="2 3" key="1">
    <citation type="submission" date="2013-04" db="EMBL/GenBank/DDBJ databases">
        <title>Hyphomonas hirschiana VP5 Genome Sequencing.</title>
        <authorList>
            <person name="Lai Q."/>
            <person name="Shao Z."/>
        </authorList>
    </citation>
    <scope>NUCLEOTIDE SEQUENCE [LARGE SCALE GENOMIC DNA]</scope>
    <source>
        <strain evidence="2 3">VP5</strain>
    </source>
</reference>
<keyword evidence="2" id="KW-0449">Lipoprotein</keyword>
<keyword evidence="3" id="KW-1185">Reference proteome</keyword>
<dbReference type="Proteomes" id="UP000025061">
    <property type="component" value="Unassembled WGS sequence"/>
</dbReference>
<dbReference type="AlphaFoldDB" id="A0A059FRL7"/>
<evidence type="ECO:0000313" key="3">
    <source>
        <dbReference type="Proteomes" id="UP000025061"/>
    </source>
</evidence>
<organism evidence="2 3">
    <name type="scientific">Hyphomonas hirschiana VP5</name>
    <dbReference type="NCBI Taxonomy" id="1280951"/>
    <lineage>
        <taxon>Bacteria</taxon>
        <taxon>Pseudomonadati</taxon>
        <taxon>Pseudomonadota</taxon>
        <taxon>Alphaproteobacteria</taxon>
        <taxon>Hyphomonadales</taxon>
        <taxon>Hyphomonadaceae</taxon>
        <taxon>Hyphomonas</taxon>
    </lineage>
</organism>
<gene>
    <name evidence="2" type="ORF">HHI_10319</name>
</gene>
<comment type="caution">
    <text evidence="2">The sequence shown here is derived from an EMBL/GenBank/DDBJ whole genome shotgun (WGS) entry which is preliminary data.</text>
</comment>
<sequence length="193" mass="20317">MMGWRIMMSLRKVRGGLRNSGLIFLAGSALSLAAACSDRSAPETSEGSAAQPQAAECGGLLSRSDIEEAFGGALSVQSTTVAAMGSEVAGCLIMIEEGINNRLNLTVGDAEDYQTRKDSQSRQTGGTRETFDAGAEAQIYNGIYAIALLEDGRSITIGLSQKAVEEEILLTPDQSGAGIKLLTERVVSRLEAR</sequence>
<dbReference type="EMBL" id="ARYI01000008">
    <property type="protein sequence ID" value="KCZ93073.1"/>
    <property type="molecule type" value="Genomic_DNA"/>
</dbReference>
<dbReference type="PATRIC" id="fig|1280951.3.peg.2080"/>
<accession>A0A059FRL7</accession>
<evidence type="ECO:0000313" key="2">
    <source>
        <dbReference type="EMBL" id="KCZ93073.1"/>
    </source>
</evidence>
<feature type="chain" id="PRO_5001573307" evidence="1">
    <location>
        <begin position="35"/>
        <end position="193"/>
    </location>
</feature>
<protein>
    <submittedName>
        <fullName evidence="2">Putative lipoprotein</fullName>
    </submittedName>
</protein>
<proteinExistence type="predicted"/>
<feature type="signal peptide" evidence="1">
    <location>
        <begin position="1"/>
        <end position="34"/>
    </location>
</feature>
<name>A0A059FRL7_9PROT</name>
<evidence type="ECO:0000256" key="1">
    <source>
        <dbReference type="SAM" id="SignalP"/>
    </source>
</evidence>
<keyword evidence="1" id="KW-0732">Signal</keyword>